<evidence type="ECO:0000313" key="4">
    <source>
        <dbReference type="Proteomes" id="UP000054270"/>
    </source>
</evidence>
<dbReference type="SUPFAM" id="SSF51556">
    <property type="entry name" value="Metallo-dependent hydrolases"/>
    <property type="match status" value="1"/>
</dbReference>
<reference evidence="4" key="1">
    <citation type="submission" date="2014-04" db="EMBL/GenBank/DDBJ databases">
        <title>Evolutionary Origins and Diversification of the Mycorrhizal Mutualists.</title>
        <authorList>
            <consortium name="DOE Joint Genome Institute"/>
            <consortium name="Mycorrhizal Genomics Consortium"/>
            <person name="Kohler A."/>
            <person name="Kuo A."/>
            <person name="Nagy L.G."/>
            <person name="Floudas D."/>
            <person name="Copeland A."/>
            <person name="Barry K.W."/>
            <person name="Cichocki N."/>
            <person name="Veneault-Fourrey C."/>
            <person name="LaButti K."/>
            <person name="Lindquist E.A."/>
            <person name="Lipzen A."/>
            <person name="Lundell T."/>
            <person name="Morin E."/>
            <person name="Murat C."/>
            <person name="Riley R."/>
            <person name="Ohm R."/>
            <person name="Sun H."/>
            <person name="Tunlid A."/>
            <person name="Henrissat B."/>
            <person name="Grigoriev I.V."/>
            <person name="Hibbett D.S."/>
            <person name="Martin F."/>
        </authorList>
    </citation>
    <scope>NUCLEOTIDE SEQUENCE [LARGE SCALE GENOMIC DNA]</scope>
    <source>
        <strain evidence="4">FD-334 SS-4</strain>
    </source>
</reference>
<gene>
    <name evidence="3" type="ORF">HYPSUDRAFT_200735</name>
</gene>
<dbReference type="Proteomes" id="UP000054270">
    <property type="component" value="Unassembled WGS sequence"/>
</dbReference>
<dbReference type="EMBL" id="KN817538">
    <property type="protein sequence ID" value="KJA24231.1"/>
    <property type="molecule type" value="Genomic_DNA"/>
</dbReference>
<dbReference type="InterPro" id="IPR032466">
    <property type="entry name" value="Metal_Hydrolase"/>
</dbReference>
<dbReference type="OrthoDB" id="194468at2759"/>
<organism evidence="3 4">
    <name type="scientific">Hypholoma sublateritium (strain FD-334 SS-4)</name>
    <dbReference type="NCBI Taxonomy" id="945553"/>
    <lineage>
        <taxon>Eukaryota</taxon>
        <taxon>Fungi</taxon>
        <taxon>Dikarya</taxon>
        <taxon>Basidiomycota</taxon>
        <taxon>Agaricomycotina</taxon>
        <taxon>Agaricomycetes</taxon>
        <taxon>Agaricomycetidae</taxon>
        <taxon>Agaricales</taxon>
        <taxon>Agaricineae</taxon>
        <taxon>Strophariaceae</taxon>
        <taxon>Hypholoma</taxon>
    </lineage>
</organism>
<dbReference type="OMA" id="YNQPRRD"/>
<keyword evidence="1" id="KW-0812">Transmembrane</keyword>
<dbReference type="Gene3D" id="1.20.58.520">
    <property type="entry name" value="Amidohydrolase"/>
    <property type="match status" value="1"/>
</dbReference>
<keyword evidence="4" id="KW-1185">Reference proteome</keyword>
<protein>
    <recommendedName>
        <fullName evidence="2">Amidohydrolase-related domain-containing protein</fullName>
    </recommendedName>
</protein>
<feature type="domain" description="Amidohydrolase-related" evidence="2">
    <location>
        <begin position="1210"/>
        <end position="1252"/>
    </location>
</feature>
<dbReference type="PANTHER" id="PTHR43135:SF3">
    <property type="entry name" value="ALPHA-D-RIBOSE 1-METHYLPHOSPHONATE 5-TRIPHOSPHATE DIPHOSPHATASE"/>
    <property type="match status" value="1"/>
</dbReference>
<dbReference type="PANTHER" id="PTHR43135">
    <property type="entry name" value="ALPHA-D-RIBOSE 1-METHYLPHOSPHONATE 5-TRIPHOSPHATE DIPHOSPHATASE"/>
    <property type="match status" value="1"/>
</dbReference>
<accession>A0A0D2P6H9</accession>
<dbReference type="InterPro" id="IPR011042">
    <property type="entry name" value="6-blade_b-propeller_TolB-like"/>
</dbReference>
<dbReference type="InterPro" id="IPR051781">
    <property type="entry name" value="Metallo-dep_Hydrolase"/>
</dbReference>
<dbReference type="STRING" id="945553.A0A0D2P6H9"/>
<dbReference type="InterPro" id="IPR011059">
    <property type="entry name" value="Metal-dep_hydrolase_composite"/>
</dbReference>
<keyword evidence="1" id="KW-1133">Transmembrane helix</keyword>
<dbReference type="SUPFAM" id="SSF51338">
    <property type="entry name" value="Composite domain of metallo-dependent hydrolases"/>
    <property type="match status" value="1"/>
</dbReference>
<dbReference type="Gene3D" id="2.120.10.30">
    <property type="entry name" value="TolB, C-terminal domain"/>
    <property type="match status" value="1"/>
</dbReference>
<dbReference type="SUPFAM" id="SSF82171">
    <property type="entry name" value="DPP6 N-terminal domain-like"/>
    <property type="match status" value="1"/>
</dbReference>
<keyword evidence="1" id="KW-0472">Membrane</keyword>
<dbReference type="Gene3D" id="3.40.50.10910">
    <property type="entry name" value="Amidohydrolase"/>
    <property type="match status" value="1"/>
</dbReference>
<evidence type="ECO:0000259" key="2">
    <source>
        <dbReference type="Pfam" id="PF01979"/>
    </source>
</evidence>
<evidence type="ECO:0000256" key="1">
    <source>
        <dbReference type="SAM" id="Phobius"/>
    </source>
</evidence>
<dbReference type="GO" id="GO:0016810">
    <property type="term" value="F:hydrolase activity, acting on carbon-nitrogen (but not peptide) bonds"/>
    <property type="evidence" value="ECO:0007669"/>
    <property type="project" value="InterPro"/>
</dbReference>
<dbReference type="Gene3D" id="3.30.110.90">
    <property type="entry name" value="Amidohydrolase"/>
    <property type="match status" value="1"/>
</dbReference>
<evidence type="ECO:0000313" key="3">
    <source>
        <dbReference type="EMBL" id="KJA24231.1"/>
    </source>
</evidence>
<name>A0A0D2P6H9_HYPSF</name>
<dbReference type="InterPro" id="IPR006680">
    <property type="entry name" value="Amidohydro-rel"/>
</dbReference>
<dbReference type="Gene3D" id="2.30.40.10">
    <property type="entry name" value="Urease, subunit C, domain 1"/>
    <property type="match status" value="1"/>
</dbReference>
<sequence>MGVRKVDEAQVQPALPALYFNTQQSRRRTGLQQLLSYLVLASAAFTLSTILPTPWSLLQQYNASKVAINFTRSDPATEWKDDVFPLRPPTPWDISTDFSHPRKLEYDVQEGTFLRLDVHPTSGDIVFDMVGDLYCLPGAQALHPSNIAISARPVLQGIPYDSNPHFSPTGDRLVFKSDAELGVENIWVVEWQGCDGMDLRATDTREELREALRNKDRDEELLNIGVKEDLTRKRQRLIREGRINAQRVTNETYRWVSDARFHPSGSKVIATKWYMSERSLGAGEGWEYTVPSLQDLRSQRVSTIEVGSGSRIVSRSLPLGWTAENYGDQQIGPEQFIWKGKDSIIFSKNIADGYYFTYSKDVHKGIYAIFERNLTTGSTEIIVDSFPGGATRPELSRDGKTLAFVRRVRDKEALVLKDLETGSIHNVWYGLSYDLSGVSAPMGTYPTFAFTPKDDAVIIWAAGQIYSVPLTTNGRGEKIASSTPPSPIPFTAHIEKQLAETRKGGVDVVGYETQETQHVHAFKELRVDSTGTRVVFQAGGLSYWQKVGAQEASKVPVTDDNAAYYSPSFVPFRNDLIVHARWSDSAYTTFELADLNETKAYEIEGLPFGRYFSPILSSSRGSKRTIAFLKTGGSYLSGDILATAGAGLYVGEVVLPDSLAGVQHTLKVENLRFVPSEIDTDDRVNMRFLKTNKQLLVQQSNRAFVVDFGRKADKFGKYPHTTLATGKASRELAISPKASKKGLYAADNIAFVDIFHVYLASGHNVRDGEAVWSKPANATKGLIRISLDGGHDVNWTPDGKKLLWFLGPYLHSLEVSKLNKCASEIKHDHSTFGIHCVKSLLDFQMVAVEHETDITRLKKQAVKAAHVHKDWHDTGKPNHSDHLLVYNATLLTMDTDIVETDLIRNGSMLIAGGVIRRIGAGHSFDDLIPGIKSLDANGGFVIPGFIDVHAHWEGFTDRYPAKSWEMETFLAYGVTTLHNPSADNVDGFIERVRIERGQMIGPRIFTVGDIIYGGGSTEVHQDIVDIDEAKSALIRIKAEGGPASISYKNYNLPSRASRQMLLTVAQNMSMLCVPEGGMNYDWDLTYIIDGMTTIEHALPVPTLYEDVLTLYALSGTGSTPTHIVNYGGAWGEQLVWANNDVPNDPKLRQFTRHDILQGLTETTARPDSSFALFNTSRSVAAMVGKGLLANIGAHGEPPLGLNYHAEMGFTAKGGLSNYEVIRAATSSGAKTLGMFPSLGSLSPGKLADFLIYPPGVDLLEGEVSAKTLQLLFVARGGRIWDAQTMVEFWPVNGAKQVMPVINAD</sequence>
<feature type="transmembrane region" description="Helical" evidence="1">
    <location>
        <begin position="34"/>
        <end position="55"/>
    </location>
</feature>
<dbReference type="Pfam" id="PF01979">
    <property type="entry name" value="Amidohydro_1"/>
    <property type="match status" value="1"/>
</dbReference>
<proteinExistence type="predicted"/>